<dbReference type="InParanoid" id="T0QBE5"/>
<feature type="transmembrane region" description="Helical" evidence="1">
    <location>
        <begin position="12"/>
        <end position="30"/>
    </location>
</feature>
<protein>
    <recommendedName>
        <fullName evidence="4">DUF895 domain-containing protein</fullName>
    </recommendedName>
</protein>
<dbReference type="AlphaFoldDB" id="T0QBE5"/>
<dbReference type="OMA" id="CWILISV"/>
<dbReference type="STRING" id="1156394.T0QBE5"/>
<proteinExistence type="predicted"/>
<accession>T0QBE5</accession>
<evidence type="ECO:0008006" key="4">
    <source>
        <dbReference type="Google" id="ProtNLM"/>
    </source>
</evidence>
<dbReference type="SUPFAM" id="SSF103473">
    <property type="entry name" value="MFS general substrate transporter"/>
    <property type="match status" value="1"/>
</dbReference>
<evidence type="ECO:0000313" key="2">
    <source>
        <dbReference type="EMBL" id="EQC31961.1"/>
    </source>
</evidence>
<name>T0QBE5_SAPDV</name>
<dbReference type="RefSeq" id="XP_008614689.1">
    <property type="nucleotide sequence ID" value="XM_008616467.1"/>
</dbReference>
<dbReference type="eggNOG" id="KOG3098">
    <property type="taxonomic scope" value="Eukaryota"/>
</dbReference>
<sequence length="173" mass="19784">MFSLRTRGLNNALYWGMQMFGAYAFGNYVMDKPSMTRAKRAQVGLVITTVIVFVVWALGVLVQKDFLRDDPKQNIDFLESSRAAFPMIVYLLYGLVDAIYQNYVYWVIGAMSNDPMELARFVGLYKAFQSAGGAISWRIDVLEVSYMNQLIINWVLMAISLPFMYLLARKLSN</sequence>
<feature type="transmembrane region" description="Helical" evidence="1">
    <location>
        <begin position="42"/>
        <end position="63"/>
    </location>
</feature>
<gene>
    <name evidence="2" type="ORF">SDRG_10475</name>
</gene>
<reference evidence="2 3" key="1">
    <citation type="submission" date="2012-04" db="EMBL/GenBank/DDBJ databases">
        <title>The Genome Sequence of Saprolegnia declina VS20.</title>
        <authorList>
            <consortium name="The Broad Institute Genome Sequencing Platform"/>
            <person name="Russ C."/>
            <person name="Nusbaum C."/>
            <person name="Tyler B."/>
            <person name="van West P."/>
            <person name="Dieguez-Uribeondo J."/>
            <person name="de Bruijn I."/>
            <person name="Tripathy S."/>
            <person name="Jiang R."/>
            <person name="Young S.K."/>
            <person name="Zeng Q."/>
            <person name="Gargeya S."/>
            <person name="Fitzgerald M."/>
            <person name="Haas B."/>
            <person name="Abouelleil A."/>
            <person name="Alvarado L."/>
            <person name="Arachchi H.M."/>
            <person name="Berlin A."/>
            <person name="Chapman S.B."/>
            <person name="Goldberg J."/>
            <person name="Griggs A."/>
            <person name="Gujja S."/>
            <person name="Hansen M."/>
            <person name="Howarth C."/>
            <person name="Imamovic A."/>
            <person name="Larimer J."/>
            <person name="McCowen C."/>
            <person name="Montmayeur A."/>
            <person name="Murphy C."/>
            <person name="Neiman D."/>
            <person name="Pearson M."/>
            <person name="Priest M."/>
            <person name="Roberts A."/>
            <person name="Saif S."/>
            <person name="Shea T."/>
            <person name="Sisk P."/>
            <person name="Sykes S."/>
            <person name="Wortman J."/>
            <person name="Nusbaum C."/>
            <person name="Birren B."/>
        </authorList>
    </citation>
    <scope>NUCLEOTIDE SEQUENCE [LARGE SCALE GENOMIC DNA]</scope>
    <source>
        <strain evidence="2 3">VS20</strain>
    </source>
</reference>
<dbReference type="InterPro" id="IPR036259">
    <property type="entry name" value="MFS_trans_sf"/>
</dbReference>
<dbReference type="GeneID" id="19951202"/>
<keyword evidence="3" id="KW-1185">Reference proteome</keyword>
<keyword evidence="1" id="KW-1133">Transmembrane helix</keyword>
<organism evidence="2 3">
    <name type="scientific">Saprolegnia diclina (strain VS20)</name>
    <dbReference type="NCBI Taxonomy" id="1156394"/>
    <lineage>
        <taxon>Eukaryota</taxon>
        <taxon>Sar</taxon>
        <taxon>Stramenopiles</taxon>
        <taxon>Oomycota</taxon>
        <taxon>Saprolegniomycetes</taxon>
        <taxon>Saprolegniales</taxon>
        <taxon>Saprolegniaceae</taxon>
        <taxon>Saprolegnia</taxon>
    </lineage>
</organism>
<feature type="transmembrane region" description="Helical" evidence="1">
    <location>
        <begin position="83"/>
        <end position="106"/>
    </location>
</feature>
<feature type="transmembrane region" description="Helical" evidence="1">
    <location>
        <begin position="151"/>
        <end position="168"/>
    </location>
</feature>
<dbReference type="EMBL" id="JH767166">
    <property type="protein sequence ID" value="EQC31961.1"/>
    <property type="molecule type" value="Genomic_DNA"/>
</dbReference>
<dbReference type="VEuPathDB" id="FungiDB:SDRG_10475"/>
<dbReference type="OrthoDB" id="196103at2759"/>
<evidence type="ECO:0000256" key="1">
    <source>
        <dbReference type="SAM" id="Phobius"/>
    </source>
</evidence>
<keyword evidence="1" id="KW-0472">Membrane</keyword>
<dbReference type="Proteomes" id="UP000030762">
    <property type="component" value="Unassembled WGS sequence"/>
</dbReference>
<keyword evidence="1" id="KW-0812">Transmembrane</keyword>
<evidence type="ECO:0000313" key="3">
    <source>
        <dbReference type="Proteomes" id="UP000030762"/>
    </source>
</evidence>